<name>A0A1E3PP42_9ASCO</name>
<dbReference type="Proteomes" id="UP000095009">
    <property type="component" value="Unassembled WGS sequence"/>
</dbReference>
<dbReference type="InterPro" id="IPR031452">
    <property type="entry name" value="Kre1"/>
</dbReference>
<feature type="chain" id="PRO_5009133908" evidence="3">
    <location>
        <begin position="23"/>
        <end position="215"/>
    </location>
</feature>
<protein>
    <submittedName>
        <fullName evidence="4">Uncharacterized protein</fullName>
    </submittedName>
</protein>
<dbReference type="GO" id="GO:0031505">
    <property type="term" value="P:fungal-type cell wall organization"/>
    <property type="evidence" value="ECO:0007669"/>
    <property type="project" value="InterPro"/>
</dbReference>
<evidence type="ECO:0000256" key="3">
    <source>
        <dbReference type="SAM" id="SignalP"/>
    </source>
</evidence>
<evidence type="ECO:0000256" key="2">
    <source>
        <dbReference type="SAM" id="Phobius"/>
    </source>
</evidence>
<accession>A0A1E3PP42</accession>
<organism evidence="4 5">
    <name type="scientific">Nadsonia fulvescens var. elongata DSM 6958</name>
    <dbReference type="NCBI Taxonomy" id="857566"/>
    <lineage>
        <taxon>Eukaryota</taxon>
        <taxon>Fungi</taxon>
        <taxon>Dikarya</taxon>
        <taxon>Ascomycota</taxon>
        <taxon>Saccharomycotina</taxon>
        <taxon>Dipodascomycetes</taxon>
        <taxon>Dipodascales</taxon>
        <taxon>Dipodascales incertae sedis</taxon>
        <taxon>Nadsonia</taxon>
    </lineage>
</organism>
<evidence type="ECO:0000256" key="1">
    <source>
        <dbReference type="SAM" id="MobiDB-lite"/>
    </source>
</evidence>
<evidence type="ECO:0000313" key="5">
    <source>
        <dbReference type="Proteomes" id="UP000095009"/>
    </source>
</evidence>
<sequence length="215" mass="22038">MKYLSTFLIGTLLFILFTSALAQEPVVSTTKTPLVGVALTTTSTTSPLAPGVALTTTSTTTPLAGVALTTTSTTTPLAGVVPTTTSTTTPLAGIALTTSTTSLTQSTTSTTSSSSSSVPEYTTVFPKGEDGKEITTLFFQSFRSTTDPVTVPSGSIGMGTYSGSVGVTRAVNLFTVSTPGTTNSSEGREHLMLNNGIFVSLGVTLFLTFSSLIIY</sequence>
<keyword evidence="2" id="KW-1133">Transmembrane helix</keyword>
<keyword evidence="5" id="KW-1185">Reference proteome</keyword>
<dbReference type="Pfam" id="PF17056">
    <property type="entry name" value="KRE1"/>
    <property type="match status" value="1"/>
</dbReference>
<keyword evidence="3" id="KW-0732">Signal</keyword>
<dbReference type="AlphaFoldDB" id="A0A1E3PP42"/>
<feature type="transmembrane region" description="Helical" evidence="2">
    <location>
        <begin position="191"/>
        <end position="214"/>
    </location>
</feature>
<dbReference type="STRING" id="857566.A0A1E3PP42"/>
<feature type="compositionally biased region" description="Low complexity" evidence="1">
    <location>
        <begin position="103"/>
        <end position="117"/>
    </location>
</feature>
<keyword evidence="2" id="KW-0812">Transmembrane</keyword>
<evidence type="ECO:0000313" key="4">
    <source>
        <dbReference type="EMBL" id="ODQ67191.1"/>
    </source>
</evidence>
<gene>
    <name evidence="4" type="ORF">NADFUDRAFT_64354</name>
</gene>
<feature type="signal peptide" evidence="3">
    <location>
        <begin position="1"/>
        <end position="22"/>
    </location>
</feature>
<proteinExistence type="predicted"/>
<feature type="region of interest" description="Disordered" evidence="1">
    <location>
        <begin position="103"/>
        <end position="126"/>
    </location>
</feature>
<dbReference type="EMBL" id="KV454407">
    <property type="protein sequence ID" value="ODQ67191.1"/>
    <property type="molecule type" value="Genomic_DNA"/>
</dbReference>
<keyword evidence="2" id="KW-0472">Membrane</keyword>
<reference evidence="4 5" key="1">
    <citation type="journal article" date="2016" name="Proc. Natl. Acad. Sci. U.S.A.">
        <title>Comparative genomics of biotechnologically important yeasts.</title>
        <authorList>
            <person name="Riley R."/>
            <person name="Haridas S."/>
            <person name="Wolfe K.H."/>
            <person name="Lopes M.R."/>
            <person name="Hittinger C.T."/>
            <person name="Goeker M."/>
            <person name="Salamov A.A."/>
            <person name="Wisecaver J.H."/>
            <person name="Long T.M."/>
            <person name="Calvey C.H."/>
            <person name="Aerts A.L."/>
            <person name="Barry K.W."/>
            <person name="Choi C."/>
            <person name="Clum A."/>
            <person name="Coughlan A.Y."/>
            <person name="Deshpande S."/>
            <person name="Douglass A.P."/>
            <person name="Hanson S.J."/>
            <person name="Klenk H.-P."/>
            <person name="LaButti K.M."/>
            <person name="Lapidus A."/>
            <person name="Lindquist E.A."/>
            <person name="Lipzen A.M."/>
            <person name="Meier-Kolthoff J.P."/>
            <person name="Ohm R.A."/>
            <person name="Otillar R.P."/>
            <person name="Pangilinan J.L."/>
            <person name="Peng Y."/>
            <person name="Rokas A."/>
            <person name="Rosa C.A."/>
            <person name="Scheuner C."/>
            <person name="Sibirny A.A."/>
            <person name="Slot J.C."/>
            <person name="Stielow J.B."/>
            <person name="Sun H."/>
            <person name="Kurtzman C.P."/>
            <person name="Blackwell M."/>
            <person name="Grigoriev I.V."/>
            <person name="Jeffries T.W."/>
        </authorList>
    </citation>
    <scope>NUCLEOTIDE SEQUENCE [LARGE SCALE GENOMIC DNA]</scope>
    <source>
        <strain evidence="4 5">DSM 6958</strain>
    </source>
</reference>